<evidence type="ECO:0000313" key="6">
    <source>
        <dbReference type="EMBL" id="PTE23188.1"/>
    </source>
</evidence>
<dbReference type="Proteomes" id="UP000241010">
    <property type="component" value="Unassembled WGS sequence"/>
</dbReference>
<dbReference type="Gene3D" id="3.40.190.290">
    <property type="match status" value="1"/>
</dbReference>
<evidence type="ECO:0000259" key="5">
    <source>
        <dbReference type="PROSITE" id="PS50931"/>
    </source>
</evidence>
<proteinExistence type="inferred from homology"/>
<dbReference type="Pfam" id="PF03466">
    <property type="entry name" value="LysR_substrate"/>
    <property type="match status" value="1"/>
</dbReference>
<dbReference type="InterPro" id="IPR005119">
    <property type="entry name" value="LysR_subst-bd"/>
</dbReference>
<dbReference type="SUPFAM" id="SSF46785">
    <property type="entry name" value="Winged helix' DNA-binding domain"/>
    <property type="match status" value="1"/>
</dbReference>
<dbReference type="PRINTS" id="PR00039">
    <property type="entry name" value="HTHLYSR"/>
</dbReference>
<dbReference type="InterPro" id="IPR036388">
    <property type="entry name" value="WH-like_DNA-bd_sf"/>
</dbReference>
<dbReference type="Gene3D" id="1.10.10.10">
    <property type="entry name" value="Winged helix-like DNA-binding domain superfamily/Winged helix DNA-binding domain"/>
    <property type="match status" value="1"/>
</dbReference>
<dbReference type="GO" id="GO:0003700">
    <property type="term" value="F:DNA-binding transcription factor activity"/>
    <property type="evidence" value="ECO:0007669"/>
    <property type="project" value="InterPro"/>
</dbReference>
<reference evidence="6 7" key="1">
    <citation type="submission" date="2018-03" db="EMBL/GenBank/DDBJ databases">
        <title>Cereibacter changlensis.</title>
        <authorList>
            <person name="Meyer T.E."/>
            <person name="Miller S."/>
            <person name="Lodha T."/>
            <person name="Gandham S."/>
            <person name="Chintalapati S."/>
            <person name="Chintalapati V.R."/>
        </authorList>
    </citation>
    <scope>NUCLEOTIDE SEQUENCE [LARGE SCALE GENOMIC DNA]</scope>
    <source>
        <strain evidence="6 7">JA139</strain>
    </source>
</reference>
<keyword evidence="3" id="KW-0238">DNA-binding</keyword>
<evidence type="ECO:0000256" key="1">
    <source>
        <dbReference type="ARBA" id="ARBA00009437"/>
    </source>
</evidence>
<name>A0A2T4JZ62_9RHOB</name>
<dbReference type="GO" id="GO:0003677">
    <property type="term" value="F:DNA binding"/>
    <property type="evidence" value="ECO:0007669"/>
    <property type="project" value="UniProtKB-KW"/>
</dbReference>
<dbReference type="InterPro" id="IPR000847">
    <property type="entry name" value="LysR_HTH_N"/>
</dbReference>
<keyword evidence="2" id="KW-0805">Transcription regulation</keyword>
<evidence type="ECO:0000256" key="4">
    <source>
        <dbReference type="ARBA" id="ARBA00023163"/>
    </source>
</evidence>
<accession>A0A2T4JZ62</accession>
<sequence>MKLNERHLMQLAAVLDAGGVSEGAAMLGLTQPAVSRSLAMLEDRVGEPLFVKGRRPLQATPLGMQLAVQGRTIIAASRRASDAVQGFVRGTKGVVRVAGVPFFMDAMISQMIGEFLNQEPGVTVQQSYMNLPEMAAALEAGQIDMGVVPIGVLDLGAGFEFTEILPGRNIVACRPGHPLMRKRPLEAQDLTTYPWVAPLPGSPLMSDLQMILMSIGMSDLNIRYSGGSLMSVVNVLAETDALAVLPYSTVFAQRKESRITVLPYNIPQPNRSLGILRRVNVARAPAAERFAGHIIGAFDNLKHVIRRHERAVIWGAEAPADQPL</sequence>
<organism evidence="6 7">
    <name type="scientific">Cereibacter changlensis JA139</name>
    <dbReference type="NCBI Taxonomy" id="1188249"/>
    <lineage>
        <taxon>Bacteria</taxon>
        <taxon>Pseudomonadati</taxon>
        <taxon>Pseudomonadota</taxon>
        <taxon>Alphaproteobacteria</taxon>
        <taxon>Rhodobacterales</taxon>
        <taxon>Paracoccaceae</taxon>
        <taxon>Cereibacter</taxon>
    </lineage>
</organism>
<dbReference type="PROSITE" id="PS50931">
    <property type="entry name" value="HTH_LYSR"/>
    <property type="match status" value="1"/>
</dbReference>
<keyword evidence="4" id="KW-0804">Transcription</keyword>
<feature type="domain" description="HTH lysR-type" evidence="5">
    <location>
        <begin position="1"/>
        <end position="60"/>
    </location>
</feature>
<comment type="similarity">
    <text evidence="1">Belongs to the LysR transcriptional regulatory family.</text>
</comment>
<evidence type="ECO:0000256" key="2">
    <source>
        <dbReference type="ARBA" id="ARBA00023015"/>
    </source>
</evidence>
<dbReference type="AlphaFoldDB" id="A0A2T4JZ62"/>
<dbReference type="OrthoDB" id="9803030at2"/>
<protein>
    <submittedName>
        <fullName evidence="6">LysR family transcriptional regulator</fullName>
    </submittedName>
</protein>
<evidence type="ECO:0000256" key="3">
    <source>
        <dbReference type="ARBA" id="ARBA00023125"/>
    </source>
</evidence>
<dbReference type="GO" id="GO:0005829">
    <property type="term" value="C:cytosol"/>
    <property type="evidence" value="ECO:0007669"/>
    <property type="project" value="TreeGrafter"/>
</dbReference>
<dbReference type="Pfam" id="PF00126">
    <property type="entry name" value="HTH_1"/>
    <property type="match status" value="1"/>
</dbReference>
<dbReference type="EMBL" id="PZKG01000008">
    <property type="protein sequence ID" value="PTE23188.1"/>
    <property type="molecule type" value="Genomic_DNA"/>
</dbReference>
<keyword evidence="7" id="KW-1185">Reference proteome</keyword>
<comment type="caution">
    <text evidence="6">The sequence shown here is derived from an EMBL/GenBank/DDBJ whole genome shotgun (WGS) entry which is preliminary data.</text>
</comment>
<dbReference type="SUPFAM" id="SSF53850">
    <property type="entry name" value="Periplasmic binding protein-like II"/>
    <property type="match status" value="1"/>
</dbReference>
<gene>
    <name evidence="6" type="ORF">C5F48_03010</name>
</gene>
<dbReference type="PANTHER" id="PTHR30419:SF8">
    <property type="entry name" value="NITROGEN ASSIMILATION TRANSCRIPTIONAL ACTIVATOR-RELATED"/>
    <property type="match status" value="1"/>
</dbReference>
<dbReference type="PANTHER" id="PTHR30419">
    <property type="entry name" value="HTH-TYPE TRANSCRIPTIONAL REGULATOR YBHD"/>
    <property type="match status" value="1"/>
</dbReference>
<dbReference type="RefSeq" id="WP_107662426.1">
    <property type="nucleotide sequence ID" value="NZ_PZKG01000008.1"/>
</dbReference>
<dbReference type="InterPro" id="IPR050950">
    <property type="entry name" value="HTH-type_LysR_regulators"/>
</dbReference>
<evidence type="ECO:0000313" key="7">
    <source>
        <dbReference type="Proteomes" id="UP000241010"/>
    </source>
</evidence>
<dbReference type="InterPro" id="IPR036390">
    <property type="entry name" value="WH_DNA-bd_sf"/>
</dbReference>